<proteinExistence type="predicted"/>
<evidence type="ECO:0000313" key="1">
    <source>
        <dbReference type="EMBL" id="CUS46435.1"/>
    </source>
</evidence>
<sequence length="54" mass="5696">MTDVALSSNTVEPATVLTTLRPEELPTGVSFTWARPACRPGLFSLGAEPVTPLP</sequence>
<name>A0A160TMH0_9ZZZZ</name>
<reference evidence="1" key="1">
    <citation type="submission" date="2015-10" db="EMBL/GenBank/DDBJ databases">
        <authorList>
            <person name="Gilbert D.G."/>
        </authorList>
    </citation>
    <scope>NUCLEOTIDE SEQUENCE</scope>
</reference>
<accession>A0A160TMH0</accession>
<gene>
    <name evidence="1" type="ORF">MGWOODY_Smn3829</name>
</gene>
<protein>
    <submittedName>
        <fullName evidence="1">Uncharacterized protein</fullName>
    </submittedName>
</protein>
<dbReference type="EMBL" id="CZQE01000364">
    <property type="protein sequence ID" value="CUS46435.1"/>
    <property type="molecule type" value="Genomic_DNA"/>
</dbReference>
<organism evidence="1">
    <name type="scientific">hydrothermal vent metagenome</name>
    <dbReference type="NCBI Taxonomy" id="652676"/>
    <lineage>
        <taxon>unclassified sequences</taxon>
        <taxon>metagenomes</taxon>
        <taxon>ecological metagenomes</taxon>
    </lineage>
</organism>
<dbReference type="AlphaFoldDB" id="A0A160TMH0"/>